<dbReference type="InterPro" id="IPR001387">
    <property type="entry name" value="Cro/C1-type_HTH"/>
</dbReference>
<feature type="domain" description="HTH cro/C1-type" evidence="2">
    <location>
        <begin position="9"/>
        <end position="63"/>
    </location>
</feature>
<proteinExistence type="predicted"/>
<dbReference type="Pfam" id="PF01381">
    <property type="entry name" value="HTH_3"/>
    <property type="match status" value="1"/>
</dbReference>
<dbReference type="Gene3D" id="1.10.260.40">
    <property type="entry name" value="lambda repressor-like DNA-binding domains"/>
    <property type="match status" value="1"/>
</dbReference>
<accession>A0A090KNK5</accession>
<dbReference type="Pfam" id="PF07883">
    <property type="entry name" value="Cupin_2"/>
    <property type="match status" value="1"/>
</dbReference>
<dbReference type="OrthoDB" id="9814553at2"/>
<name>A0A090KNK5_9BACI</name>
<dbReference type="PANTHER" id="PTHR46797">
    <property type="entry name" value="HTH-TYPE TRANSCRIPTIONAL REGULATOR"/>
    <property type="match status" value="1"/>
</dbReference>
<dbReference type="PANTHER" id="PTHR46797:SF2">
    <property type="entry name" value="TRANSCRIPTIONAL REGULATOR"/>
    <property type="match status" value="1"/>
</dbReference>
<dbReference type="GO" id="GO:0003700">
    <property type="term" value="F:DNA-binding transcription factor activity"/>
    <property type="evidence" value="ECO:0007669"/>
    <property type="project" value="TreeGrafter"/>
</dbReference>
<dbReference type="Proteomes" id="UP000032076">
    <property type="component" value="Unassembled WGS sequence"/>
</dbReference>
<dbReference type="GO" id="GO:0005829">
    <property type="term" value="C:cytosol"/>
    <property type="evidence" value="ECO:0007669"/>
    <property type="project" value="TreeGrafter"/>
</dbReference>
<dbReference type="EMBL" id="CCRF01000012">
    <property type="protein sequence ID" value="CEE00264.1"/>
    <property type="molecule type" value="Genomic_DNA"/>
</dbReference>
<gene>
    <name evidence="4" type="ORF">B4167_3515</name>
    <name evidence="3" type="ORF">BT1A1_0403</name>
</gene>
<organism evidence="3 6">
    <name type="scientific">Caldibacillus thermoamylovorans</name>
    <dbReference type="NCBI Taxonomy" id="35841"/>
    <lineage>
        <taxon>Bacteria</taxon>
        <taxon>Bacillati</taxon>
        <taxon>Bacillota</taxon>
        <taxon>Bacilli</taxon>
        <taxon>Bacillales</taxon>
        <taxon>Bacillaceae</taxon>
        <taxon>Caldibacillus</taxon>
    </lineage>
</organism>
<dbReference type="AlphaFoldDB" id="A0A090KNK5"/>
<dbReference type="PATRIC" id="fig|35841.6.peg.442"/>
<reference evidence="4 5" key="2">
    <citation type="submission" date="2015-01" db="EMBL/GenBank/DDBJ databases">
        <title>Draft Genome Sequences of Four Bacillus thermoamylovorans Strains, Isolated From Food Products.</title>
        <authorList>
            <person name="Krawcyk A.O."/>
            <person name="Berendsen E.M."/>
            <person name="Eijlander R.T."/>
            <person name="de Jong A."/>
            <person name="Wells-Bennik M."/>
            <person name="Kuipers O.P."/>
        </authorList>
    </citation>
    <scope>NUCLEOTIDE SEQUENCE [LARGE SCALE GENOMIC DNA]</scope>
    <source>
        <strain evidence="4 5">B4167</strain>
    </source>
</reference>
<evidence type="ECO:0000313" key="6">
    <source>
        <dbReference type="Proteomes" id="UP000040576"/>
    </source>
</evidence>
<dbReference type="CDD" id="cd00093">
    <property type="entry name" value="HTH_XRE"/>
    <property type="match status" value="1"/>
</dbReference>
<dbReference type="InterPro" id="IPR011051">
    <property type="entry name" value="RmlC_Cupin_sf"/>
</dbReference>
<dbReference type="CDD" id="cd02209">
    <property type="entry name" value="cupin_XRE_C"/>
    <property type="match status" value="1"/>
</dbReference>
<evidence type="ECO:0000313" key="3">
    <source>
        <dbReference type="EMBL" id="CEE00264.1"/>
    </source>
</evidence>
<protein>
    <submittedName>
        <fullName evidence="3">XRE family transcriptional regulator</fullName>
    </submittedName>
</protein>
<dbReference type="InterPro" id="IPR014710">
    <property type="entry name" value="RmlC-like_jellyroll"/>
</dbReference>
<dbReference type="RefSeq" id="WP_034767557.1">
    <property type="nucleotide sequence ID" value="NZ_CCRF01000012.1"/>
</dbReference>
<reference evidence="3 6" key="1">
    <citation type="submission" date="2014-07" db="EMBL/GenBank/DDBJ databases">
        <authorList>
            <person name="Wibberg Daniel"/>
        </authorList>
    </citation>
    <scope>NUCLEOTIDE SEQUENCE [LARGE SCALE GENOMIC DNA]</scope>
</reference>
<dbReference type="Proteomes" id="UP000040576">
    <property type="component" value="Unassembled WGS sequence"/>
</dbReference>
<dbReference type="EMBL" id="JXLU01000119">
    <property type="protein sequence ID" value="KIO71671.1"/>
    <property type="molecule type" value="Genomic_DNA"/>
</dbReference>
<dbReference type="SUPFAM" id="SSF47413">
    <property type="entry name" value="lambda repressor-like DNA-binding domains"/>
    <property type="match status" value="1"/>
</dbReference>
<evidence type="ECO:0000259" key="2">
    <source>
        <dbReference type="PROSITE" id="PS50943"/>
    </source>
</evidence>
<dbReference type="GeneID" id="92959566"/>
<evidence type="ECO:0000313" key="4">
    <source>
        <dbReference type="EMBL" id="KIO71671.1"/>
    </source>
</evidence>
<dbReference type="InterPro" id="IPR010982">
    <property type="entry name" value="Lambda_DNA-bd_dom_sf"/>
</dbReference>
<keyword evidence="6" id="KW-1185">Reference proteome</keyword>
<evidence type="ECO:0000256" key="1">
    <source>
        <dbReference type="ARBA" id="ARBA00023125"/>
    </source>
</evidence>
<dbReference type="PROSITE" id="PS50943">
    <property type="entry name" value="HTH_CROC1"/>
    <property type="match status" value="1"/>
</dbReference>
<dbReference type="Gene3D" id="2.60.120.10">
    <property type="entry name" value="Jelly Rolls"/>
    <property type="match status" value="1"/>
</dbReference>
<dbReference type="InterPro" id="IPR050807">
    <property type="entry name" value="TransReg_Diox_bact_type"/>
</dbReference>
<evidence type="ECO:0000313" key="5">
    <source>
        <dbReference type="Proteomes" id="UP000032076"/>
    </source>
</evidence>
<dbReference type="SMART" id="SM00530">
    <property type="entry name" value="HTH_XRE"/>
    <property type="match status" value="1"/>
</dbReference>
<dbReference type="InterPro" id="IPR013096">
    <property type="entry name" value="Cupin_2"/>
</dbReference>
<dbReference type="STRING" id="35841.B4167_3515"/>
<sequence length="182" mass="20830">MNRGIGKKIKNLRLKKGLTQEELGERTDLSKGYISQIERDLSSPSIETFFDILEVLGCSPKEFFDDKDNGQKVVYGEEDQTEYIDEENGYKIQWLVPESNENDMEPIILTLEPNGKFKEFEPSLAETFIYVLKGEIAVQLGRTTYTAKEGESVYFYASNEHQIFNHHDGVSKILLVATDSYL</sequence>
<dbReference type="SUPFAM" id="SSF51182">
    <property type="entry name" value="RmlC-like cupins"/>
    <property type="match status" value="1"/>
</dbReference>
<dbReference type="eggNOG" id="COG1396">
    <property type="taxonomic scope" value="Bacteria"/>
</dbReference>
<keyword evidence="1" id="KW-0238">DNA-binding</keyword>
<dbReference type="GO" id="GO:0003677">
    <property type="term" value="F:DNA binding"/>
    <property type="evidence" value="ECO:0007669"/>
    <property type="project" value="UniProtKB-KW"/>
</dbReference>